<dbReference type="Gene3D" id="1.20.1280.50">
    <property type="match status" value="1"/>
</dbReference>
<dbReference type="EMBL" id="RYZI01000094">
    <property type="protein sequence ID" value="RWA10989.1"/>
    <property type="molecule type" value="Genomic_DNA"/>
</dbReference>
<dbReference type="Pfam" id="PF12937">
    <property type="entry name" value="F-box-like"/>
    <property type="match status" value="1"/>
</dbReference>
<organism evidence="2 3">
    <name type="scientific">Xylaria grammica</name>
    <dbReference type="NCBI Taxonomy" id="363999"/>
    <lineage>
        <taxon>Eukaryota</taxon>
        <taxon>Fungi</taxon>
        <taxon>Dikarya</taxon>
        <taxon>Ascomycota</taxon>
        <taxon>Pezizomycotina</taxon>
        <taxon>Sordariomycetes</taxon>
        <taxon>Xylariomycetidae</taxon>
        <taxon>Xylariales</taxon>
        <taxon>Xylariaceae</taxon>
        <taxon>Xylaria</taxon>
    </lineage>
</organism>
<proteinExistence type="predicted"/>
<evidence type="ECO:0000313" key="3">
    <source>
        <dbReference type="Proteomes" id="UP000286045"/>
    </source>
</evidence>
<reference evidence="2 3" key="1">
    <citation type="submission" date="2018-12" db="EMBL/GenBank/DDBJ databases">
        <title>Draft genome sequence of Xylaria grammica IHI A82.</title>
        <authorList>
            <person name="Buettner E."/>
            <person name="Kellner H."/>
        </authorList>
    </citation>
    <scope>NUCLEOTIDE SEQUENCE [LARGE SCALE GENOMIC DNA]</scope>
    <source>
        <strain evidence="2 3">IHI A82</strain>
    </source>
</reference>
<dbReference type="AlphaFoldDB" id="A0A439D9A6"/>
<protein>
    <recommendedName>
        <fullName evidence="1">F-box domain-containing protein</fullName>
    </recommendedName>
</protein>
<comment type="caution">
    <text evidence="2">The sequence shown here is derived from an EMBL/GenBank/DDBJ whole genome shotgun (WGS) entry which is preliminary data.</text>
</comment>
<sequence>MLLTLPDEILLKILNCLFGFLSYIRGPDVFACRLVCRRLSRIGEDIIFKDIVLAADHCGLRSLLDLSSSSLRHRVKKLRFRFEVFDPQLATSLARFAAKVRQANGWEIGDDFEDLREYFEEYRECFHAQTLFEQGMMNTPVLALALNRLENLRSIRLSQRYGNALEKEPDLEEDESPDVIQSPVGHTIFKALVDALAQCQGYIEDLELGEDPYDNGLVGLIQRLDPVSDPRYQQVFGNLKRLTIALPWTMGPNKKLNYSGLSMLIGCPRALEVLCLTFPCRSRDPLPPYFLRSIHQPNLSTLVLRNVAFQEPTHLLVFLQAHATTLRKLEIRRLILEQGSWETAVRGMRSVLRLESCSVGSLYIKKDGIDSPLEGSSLFYPAVGAFIRREFDDDPFKLLAVPTQEHGSS</sequence>
<dbReference type="InterPro" id="IPR001810">
    <property type="entry name" value="F-box_dom"/>
</dbReference>
<name>A0A439D9A6_9PEZI</name>
<accession>A0A439D9A6</accession>
<gene>
    <name evidence="2" type="ORF">EKO27_g4131</name>
</gene>
<feature type="domain" description="F-box" evidence="1">
    <location>
        <begin position="3"/>
        <end position="49"/>
    </location>
</feature>
<dbReference type="Proteomes" id="UP000286045">
    <property type="component" value="Unassembled WGS sequence"/>
</dbReference>
<evidence type="ECO:0000313" key="2">
    <source>
        <dbReference type="EMBL" id="RWA10989.1"/>
    </source>
</evidence>
<evidence type="ECO:0000259" key="1">
    <source>
        <dbReference type="Pfam" id="PF12937"/>
    </source>
</evidence>
<dbReference type="SUPFAM" id="SSF52047">
    <property type="entry name" value="RNI-like"/>
    <property type="match status" value="1"/>
</dbReference>
<keyword evidence="3" id="KW-1185">Reference proteome</keyword>